<comment type="similarity">
    <text evidence="1">Belongs to the universal ribosomal protein uS4 family.</text>
</comment>
<dbReference type="InterPro" id="IPR002942">
    <property type="entry name" value="S4_RNA-bd"/>
</dbReference>
<dbReference type="SMART" id="SM00363">
    <property type="entry name" value="S4"/>
    <property type="match status" value="1"/>
</dbReference>
<keyword evidence="2 6" id="KW-0699">rRNA-binding</keyword>
<dbReference type="SUPFAM" id="SSF55174">
    <property type="entry name" value="Alpha-L RNA-binding motif"/>
    <property type="match status" value="1"/>
</dbReference>
<name>A0A974X7L9_9PROT</name>
<dbReference type="PANTHER" id="PTHR11831">
    <property type="entry name" value="30S 40S RIBOSOMAL PROTEIN"/>
    <property type="match status" value="1"/>
</dbReference>
<dbReference type="GO" id="GO:0015935">
    <property type="term" value="C:small ribosomal subunit"/>
    <property type="evidence" value="ECO:0007669"/>
    <property type="project" value="TreeGrafter"/>
</dbReference>
<dbReference type="Gene3D" id="3.10.290.10">
    <property type="entry name" value="RNA-binding S4 domain"/>
    <property type="match status" value="1"/>
</dbReference>
<evidence type="ECO:0000256" key="4">
    <source>
        <dbReference type="ARBA" id="ARBA00022980"/>
    </source>
</evidence>
<dbReference type="InterPro" id="IPR022801">
    <property type="entry name" value="Ribosomal_uS4"/>
</dbReference>
<dbReference type="Proteomes" id="UP000663602">
    <property type="component" value="Chromosome"/>
</dbReference>
<evidence type="ECO:0000256" key="5">
    <source>
        <dbReference type="ARBA" id="ARBA00023274"/>
    </source>
</evidence>
<evidence type="ECO:0000256" key="1">
    <source>
        <dbReference type="ARBA" id="ARBA00007465"/>
    </source>
</evidence>
<dbReference type="PROSITE" id="PS00632">
    <property type="entry name" value="RIBOSOMAL_S4"/>
    <property type="match status" value="1"/>
</dbReference>
<dbReference type="GO" id="GO:0042274">
    <property type="term" value="P:ribosomal small subunit biogenesis"/>
    <property type="evidence" value="ECO:0007669"/>
    <property type="project" value="TreeGrafter"/>
</dbReference>
<organism evidence="8 9">
    <name type="scientific">Candidatus Vidania fulgoroideorum</name>
    <dbReference type="NCBI Taxonomy" id="881286"/>
    <lineage>
        <taxon>Bacteria</taxon>
        <taxon>Pseudomonadati</taxon>
        <taxon>Pseudomonadota</taxon>
        <taxon>Betaproteobacteria</taxon>
        <taxon>Candidatus Vidania</taxon>
    </lineage>
</organism>
<proteinExistence type="inferred from homology"/>
<evidence type="ECO:0000256" key="2">
    <source>
        <dbReference type="ARBA" id="ARBA00022730"/>
    </source>
</evidence>
<feature type="domain" description="RNA-binding S4" evidence="7">
    <location>
        <begin position="81"/>
        <end position="143"/>
    </location>
</feature>
<evidence type="ECO:0000313" key="9">
    <source>
        <dbReference type="Proteomes" id="UP000663602"/>
    </source>
</evidence>
<dbReference type="Pfam" id="PF01479">
    <property type="entry name" value="S4"/>
    <property type="match status" value="1"/>
</dbReference>
<dbReference type="AlphaFoldDB" id="A0A974X7L9"/>
<evidence type="ECO:0000259" key="7">
    <source>
        <dbReference type="SMART" id="SM00363"/>
    </source>
</evidence>
<dbReference type="CDD" id="cd00165">
    <property type="entry name" value="S4"/>
    <property type="match status" value="1"/>
</dbReference>
<dbReference type="PROSITE" id="PS50889">
    <property type="entry name" value="S4"/>
    <property type="match status" value="1"/>
</dbReference>
<dbReference type="GO" id="GO:0003735">
    <property type="term" value="F:structural constituent of ribosome"/>
    <property type="evidence" value="ECO:0007669"/>
    <property type="project" value="TreeGrafter"/>
</dbReference>
<sequence length="173" mass="20748">MQKKRKKLTQKLGINLDLFSNKHKNTPQKRLIKSSLFKKELLEKQKIQATYQITTSTLKTLITKLKHKKSKLKTLIKLLEMRLDNVLFRAHICATRKAARQLIAHKKIKINGKRENKRARTIKKHDIIKTPFILNNTTKHFIFFKKKFKLIKTNYYKKYVHQYNEFLLTKTLM</sequence>
<reference evidence="8" key="2">
    <citation type="submission" date="2021-03" db="EMBL/GenBank/DDBJ databases">
        <title>Alternative transmission patterns in independently acquired nutritional co-symbionts of Dictyopharidae planthoppers.</title>
        <authorList>
            <person name="Michalik A."/>
            <person name="Lukasik P."/>
        </authorList>
    </citation>
    <scope>NUCLEOTIDE SEQUENCE</scope>
    <source>
        <strain evidence="8">DICMUL</strain>
    </source>
</reference>
<evidence type="ECO:0000256" key="6">
    <source>
        <dbReference type="PROSITE-ProRule" id="PRU00182"/>
    </source>
</evidence>
<dbReference type="EMBL" id="CP071410">
    <property type="protein sequence ID" value="QSW37834.1"/>
    <property type="molecule type" value="Genomic_DNA"/>
</dbReference>
<evidence type="ECO:0000313" key="8">
    <source>
        <dbReference type="EMBL" id="QSW37834.1"/>
    </source>
</evidence>
<dbReference type="InterPro" id="IPR036986">
    <property type="entry name" value="S4_RNA-bd_sf"/>
</dbReference>
<evidence type="ECO:0000256" key="3">
    <source>
        <dbReference type="ARBA" id="ARBA00022884"/>
    </source>
</evidence>
<dbReference type="GO" id="GO:0019843">
    <property type="term" value="F:rRNA binding"/>
    <property type="evidence" value="ECO:0007669"/>
    <property type="project" value="UniProtKB-KW"/>
</dbReference>
<reference evidence="8" key="1">
    <citation type="submission" date="2021-02" db="EMBL/GenBank/DDBJ databases">
        <authorList>
            <person name="Franco D."/>
        </authorList>
    </citation>
    <scope>NUCLEOTIDE SEQUENCE</scope>
    <source>
        <strain evidence="8">DICMUL</strain>
    </source>
</reference>
<dbReference type="PANTHER" id="PTHR11831:SF4">
    <property type="entry name" value="SMALL RIBOSOMAL SUBUNIT PROTEIN US4M"/>
    <property type="match status" value="1"/>
</dbReference>
<gene>
    <name evidence="8" type="ORF">JSR02_00800</name>
</gene>
<accession>A0A974X7L9</accession>
<keyword evidence="5" id="KW-0687">Ribonucleoprotein</keyword>
<keyword evidence="4" id="KW-0689">Ribosomal protein</keyword>
<protein>
    <submittedName>
        <fullName evidence="8">RNA-binding S4 domain-containing protein</fullName>
    </submittedName>
</protein>
<keyword evidence="3 6" id="KW-0694">RNA-binding</keyword>
<dbReference type="InterPro" id="IPR018079">
    <property type="entry name" value="Ribosomal_uS4_CS"/>
</dbReference>